<dbReference type="EMBL" id="QWFA01000021">
    <property type="protein sequence ID" value="ROV69445.1"/>
    <property type="molecule type" value="Genomic_DNA"/>
</dbReference>
<dbReference type="AlphaFoldDB" id="A0A423V486"/>
<dbReference type="Proteomes" id="UP000285596">
    <property type="component" value="Unassembled WGS sequence"/>
</dbReference>
<name>A0A423V486_STRGL</name>
<organism evidence="1 2">
    <name type="scientific">Streptomyces globisporus</name>
    <dbReference type="NCBI Taxonomy" id="1908"/>
    <lineage>
        <taxon>Bacteria</taxon>
        <taxon>Bacillati</taxon>
        <taxon>Actinomycetota</taxon>
        <taxon>Actinomycetes</taxon>
        <taxon>Kitasatosporales</taxon>
        <taxon>Streptomycetaceae</taxon>
        <taxon>Streptomyces</taxon>
    </lineage>
</organism>
<gene>
    <name evidence="1" type="ORF">D3105_05840</name>
</gene>
<evidence type="ECO:0000313" key="2">
    <source>
        <dbReference type="Proteomes" id="UP000285596"/>
    </source>
</evidence>
<dbReference type="SUPFAM" id="SSF51182">
    <property type="entry name" value="RmlC-like cupins"/>
    <property type="match status" value="1"/>
</dbReference>
<comment type="caution">
    <text evidence="1">The sequence shown here is derived from an EMBL/GenBank/DDBJ whole genome shotgun (WGS) entry which is preliminary data.</text>
</comment>
<dbReference type="Gene3D" id="2.60.120.10">
    <property type="entry name" value="Jelly Rolls"/>
    <property type="match status" value="1"/>
</dbReference>
<sequence>MTATTRKDVPVVIEGDGVELRVQDVGGELSVAFVRFPEGTDMGPALKGLADDLCPCPHWGYLFKGRLKMRTPHGDDLYEAGEAFYWPPGHAPVALEDCEYIDFSPTKDFNKVIEHIKAQGG</sequence>
<accession>A0A423V486</accession>
<protein>
    <recommendedName>
        <fullName evidence="3">Cupin domain-containing protein</fullName>
    </recommendedName>
</protein>
<evidence type="ECO:0008006" key="3">
    <source>
        <dbReference type="Google" id="ProtNLM"/>
    </source>
</evidence>
<proteinExistence type="predicted"/>
<evidence type="ECO:0000313" key="1">
    <source>
        <dbReference type="EMBL" id="ROV69445.1"/>
    </source>
</evidence>
<dbReference type="InterPro" id="IPR011051">
    <property type="entry name" value="RmlC_Cupin_sf"/>
</dbReference>
<dbReference type="InterPro" id="IPR014710">
    <property type="entry name" value="RmlC-like_jellyroll"/>
</dbReference>
<reference evidence="1 2" key="1">
    <citation type="submission" date="2018-08" db="EMBL/GenBank/DDBJ databases">
        <title>Streptomyces globisporus 1912-4Crt, whole genome shotgun sequence.</title>
        <authorList>
            <person name="Matselyukh B."/>
        </authorList>
    </citation>
    <scope>NUCLEOTIDE SEQUENCE [LARGE SCALE GENOMIC DNA]</scope>
    <source>
        <strain evidence="1 2">1912-4Crt</strain>
    </source>
</reference>